<organism evidence="2 3">
    <name type="scientific">Alternaria alternata</name>
    <name type="common">Alternaria rot fungus</name>
    <name type="synonym">Torula alternata</name>
    <dbReference type="NCBI Taxonomy" id="5599"/>
    <lineage>
        <taxon>Eukaryota</taxon>
        <taxon>Fungi</taxon>
        <taxon>Dikarya</taxon>
        <taxon>Ascomycota</taxon>
        <taxon>Pezizomycotina</taxon>
        <taxon>Dothideomycetes</taxon>
        <taxon>Pleosporomycetidae</taxon>
        <taxon>Pleosporales</taxon>
        <taxon>Pleosporineae</taxon>
        <taxon>Pleosporaceae</taxon>
        <taxon>Alternaria</taxon>
        <taxon>Alternaria sect. Alternaria</taxon>
        <taxon>Alternaria alternata complex</taxon>
    </lineage>
</organism>
<accession>A0A4Q4N267</accession>
<dbReference type="Pfam" id="PF06985">
    <property type="entry name" value="HET"/>
    <property type="match status" value="1"/>
</dbReference>
<dbReference type="InterPro" id="IPR052895">
    <property type="entry name" value="HetReg/Transcr_Mod"/>
</dbReference>
<evidence type="ECO:0000259" key="1">
    <source>
        <dbReference type="Pfam" id="PF06985"/>
    </source>
</evidence>
<dbReference type="PANTHER" id="PTHR24148:SF73">
    <property type="entry name" value="HET DOMAIN PROTEIN (AFU_ORTHOLOGUE AFUA_8G01020)"/>
    <property type="match status" value="1"/>
</dbReference>
<dbReference type="Proteomes" id="UP000291422">
    <property type="component" value="Unassembled WGS sequence"/>
</dbReference>
<evidence type="ECO:0000313" key="3">
    <source>
        <dbReference type="Proteomes" id="UP000291422"/>
    </source>
</evidence>
<reference evidence="3" key="1">
    <citation type="journal article" date="2019" name="bioRxiv">
        <title>Genomics, evolutionary history and diagnostics of the Alternaria alternata species group including apple and Asian pear pathotypes.</title>
        <authorList>
            <person name="Armitage A.D."/>
            <person name="Cockerton H.M."/>
            <person name="Sreenivasaprasad S."/>
            <person name="Woodhall J.W."/>
            <person name="Lane C.R."/>
            <person name="Harrison R.J."/>
            <person name="Clarkson J.P."/>
        </authorList>
    </citation>
    <scope>NUCLEOTIDE SEQUENCE [LARGE SCALE GENOMIC DNA]</scope>
    <source>
        <strain evidence="3">FERA 1177</strain>
    </source>
</reference>
<feature type="domain" description="Heterokaryon incompatibility" evidence="1">
    <location>
        <begin position="88"/>
        <end position="238"/>
    </location>
</feature>
<protein>
    <recommendedName>
        <fullName evidence="1">Heterokaryon incompatibility domain-containing protein</fullName>
    </recommendedName>
</protein>
<gene>
    <name evidence="2" type="ORF">AA0117_g11872</name>
</gene>
<dbReference type="EMBL" id="PDXD01000059">
    <property type="protein sequence ID" value="RYN66190.1"/>
    <property type="molecule type" value="Genomic_DNA"/>
</dbReference>
<dbReference type="InterPro" id="IPR010730">
    <property type="entry name" value="HET"/>
</dbReference>
<sequence length="633" mass="71683">MSGTACKHPDIRKFDGIRCCLACGEAVLETLASNAIEKNVDATGRHVYTHLNYQLGQEVRLILLAPGGAADPLCCEIVHVNLEDDPEYDAVSCTWATEDGNADVSKTIDCFKGGYIPITTNCDAVLRQLRRPGTRRRLWIDAICIDQSHVSERNHQVGIMDFIYSRARKVCICIPNPSLPVYWTEHGRLLRWPDYGRLIRWLRTGLPDTPEDVKETLFTDMQQLFSTRYFSRVWVIQEVALARVAYLIVNDEELLLTSTVLDRLSLLCAESRHCKLPGVFERLLVQDTRPEVLSCLYTGWQCLATDRRDCVFAVLSLMPPEIRSLIPVDYSMSLKAVIANAVVAIIATQRNLDILSLVKSPLVESFTSGVTDLEGFGIYLAWSVNGRNSSHYRLLPVFEGQQIGPWQADIDLEILPPSSTLHLDQHQGTSCVVIRPTHLPKSILPHLLVRAHYIDRVIQSNVKVDFKGVSQGAHQNLLLLKRHQYEQIVQFFRADVMMGDQSLHSGQEPYDKSVSIQDDKSIVLADLLKFIEIYKDAGQERPLYLSQYSVLFASFDYHGSFLVMPGDEIFAIDGAQVPFVLRKTITEQYILISPCYLWAALELDCWNPGTKKGRWGPDVERPMEKQTRMIEIF</sequence>
<dbReference type="AlphaFoldDB" id="A0A4Q4N267"/>
<evidence type="ECO:0000313" key="2">
    <source>
        <dbReference type="EMBL" id="RYN66190.1"/>
    </source>
</evidence>
<name>A0A4Q4N267_ALTAL</name>
<dbReference type="VEuPathDB" id="FungiDB:CC77DRAFT_979635"/>
<dbReference type="PANTHER" id="PTHR24148">
    <property type="entry name" value="ANKYRIN REPEAT DOMAIN-CONTAINING PROTEIN 39 HOMOLOG-RELATED"/>
    <property type="match status" value="1"/>
</dbReference>
<proteinExistence type="predicted"/>
<comment type="caution">
    <text evidence="2">The sequence shown here is derived from an EMBL/GenBank/DDBJ whole genome shotgun (WGS) entry which is preliminary data.</text>
</comment>